<accession>A0A1Q9AGD6</accession>
<dbReference type="EMBL" id="MKIO01000037">
    <property type="protein sequence ID" value="OLP53996.1"/>
    <property type="molecule type" value="Genomic_DNA"/>
</dbReference>
<evidence type="ECO:0000259" key="8">
    <source>
        <dbReference type="SMART" id="SM00014"/>
    </source>
</evidence>
<protein>
    <submittedName>
        <fullName evidence="9">Phosphatidic acid phosphatase</fullName>
    </submittedName>
</protein>
<keyword evidence="3 7" id="KW-0812">Transmembrane</keyword>
<feature type="transmembrane region" description="Helical" evidence="7">
    <location>
        <begin position="39"/>
        <end position="59"/>
    </location>
</feature>
<dbReference type="Gene3D" id="1.20.144.10">
    <property type="entry name" value="Phosphatidic acid phosphatase type 2/haloperoxidase"/>
    <property type="match status" value="2"/>
</dbReference>
<evidence type="ECO:0000256" key="4">
    <source>
        <dbReference type="ARBA" id="ARBA00022801"/>
    </source>
</evidence>
<evidence type="ECO:0000256" key="2">
    <source>
        <dbReference type="ARBA" id="ARBA00022475"/>
    </source>
</evidence>
<reference evidence="9 10" key="1">
    <citation type="submission" date="2016-09" db="EMBL/GenBank/DDBJ databases">
        <title>Rhizobium sp. nov., a novel species isolated from the rice rhizosphere.</title>
        <authorList>
            <person name="Zhao J."/>
            <person name="Zhang X."/>
        </authorList>
    </citation>
    <scope>NUCLEOTIDE SEQUENCE [LARGE SCALE GENOMIC DNA]</scope>
    <source>
        <strain evidence="9 10">MH17</strain>
    </source>
</reference>
<feature type="transmembrane region" description="Helical" evidence="7">
    <location>
        <begin position="173"/>
        <end position="192"/>
    </location>
</feature>
<evidence type="ECO:0000256" key="1">
    <source>
        <dbReference type="ARBA" id="ARBA00004651"/>
    </source>
</evidence>
<keyword evidence="6 7" id="KW-0472">Membrane</keyword>
<proteinExistence type="predicted"/>
<comment type="caution">
    <text evidence="9">The sequence shown here is derived from an EMBL/GenBank/DDBJ whole genome shotgun (WGS) entry which is preliminary data.</text>
</comment>
<evidence type="ECO:0000256" key="7">
    <source>
        <dbReference type="SAM" id="Phobius"/>
    </source>
</evidence>
<evidence type="ECO:0000256" key="5">
    <source>
        <dbReference type="ARBA" id="ARBA00022989"/>
    </source>
</evidence>
<dbReference type="GO" id="GO:0016787">
    <property type="term" value="F:hydrolase activity"/>
    <property type="evidence" value="ECO:0007669"/>
    <property type="project" value="UniProtKB-KW"/>
</dbReference>
<evidence type="ECO:0000256" key="3">
    <source>
        <dbReference type="ARBA" id="ARBA00022692"/>
    </source>
</evidence>
<dbReference type="OrthoDB" id="9780507at2"/>
<dbReference type="GO" id="GO:0005886">
    <property type="term" value="C:plasma membrane"/>
    <property type="evidence" value="ECO:0007669"/>
    <property type="project" value="UniProtKB-SubCell"/>
</dbReference>
<feature type="transmembrane region" description="Helical" evidence="7">
    <location>
        <begin position="125"/>
        <end position="145"/>
    </location>
</feature>
<organism evidence="9 10">
    <name type="scientific">Xaviernesmea rhizosphaerae</name>
    <dbReference type="NCBI Taxonomy" id="1672749"/>
    <lineage>
        <taxon>Bacteria</taxon>
        <taxon>Pseudomonadati</taxon>
        <taxon>Pseudomonadota</taxon>
        <taxon>Alphaproteobacteria</taxon>
        <taxon>Hyphomicrobiales</taxon>
        <taxon>Rhizobiaceae</taxon>
        <taxon>Rhizobium/Agrobacterium group</taxon>
        <taxon>Xaviernesmea</taxon>
    </lineage>
</organism>
<name>A0A1Q9AGD6_9HYPH</name>
<dbReference type="PANTHER" id="PTHR14969">
    <property type="entry name" value="SPHINGOSINE-1-PHOSPHATE PHOSPHOHYDROLASE"/>
    <property type="match status" value="1"/>
</dbReference>
<feature type="transmembrane region" description="Helical" evidence="7">
    <location>
        <begin position="197"/>
        <end position="217"/>
    </location>
</feature>
<keyword evidence="4" id="KW-0378">Hydrolase</keyword>
<dbReference type="SUPFAM" id="SSF48317">
    <property type="entry name" value="Acid phosphatase/Vanadium-dependent haloperoxidase"/>
    <property type="match status" value="1"/>
</dbReference>
<dbReference type="STRING" id="1672749.BJF92_09630"/>
<keyword evidence="2" id="KW-1003">Cell membrane</keyword>
<dbReference type="InterPro" id="IPR036938">
    <property type="entry name" value="PAP2/HPO_sf"/>
</dbReference>
<dbReference type="InterPro" id="IPR000326">
    <property type="entry name" value="PAP2/HPO"/>
</dbReference>
<dbReference type="Pfam" id="PF01569">
    <property type="entry name" value="PAP2"/>
    <property type="match status" value="1"/>
</dbReference>
<feature type="transmembrane region" description="Helical" evidence="7">
    <location>
        <begin position="223"/>
        <end position="248"/>
    </location>
</feature>
<dbReference type="PANTHER" id="PTHR14969:SF62">
    <property type="entry name" value="DECAPRENYLPHOSPHORYL-5-PHOSPHORIBOSE PHOSPHATASE RV3807C-RELATED"/>
    <property type="match status" value="1"/>
</dbReference>
<evidence type="ECO:0000313" key="10">
    <source>
        <dbReference type="Proteomes" id="UP000186143"/>
    </source>
</evidence>
<dbReference type="AlphaFoldDB" id="A0A1Q9AGD6"/>
<feature type="transmembrane region" description="Helical" evidence="7">
    <location>
        <begin position="87"/>
        <end position="104"/>
    </location>
</feature>
<dbReference type="RefSeq" id="WP_075635937.1">
    <property type="nucleotide sequence ID" value="NZ_MKIO01000037.1"/>
</dbReference>
<gene>
    <name evidence="9" type="ORF">BJF92_09630</name>
</gene>
<evidence type="ECO:0000256" key="6">
    <source>
        <dbReference type="ARBA" id="ARBA00023136"/>
    </source>
</evidence>
<keyword evidence="5 7" id="KW-1133">Transmembrane helix</keyword>
<evidence type="ECO:0000313" key="9">
    <source>
        <dbReference type="EMBL" id="OLP53996.1"/>
    </source>
</evidence>
<feature type="domain" description="Phosphatidic acid phosphatase type 2/haloperoxidase" evidence="8">
    <location>
        <begin position="120"/>
        <end position="236"/>
    </location>
</feature>
<dbReference type="SMART" id="SM00014">
    <property type="entry name" value="acidPPc"/>
    <property type="match status" value="1"/>
</dbReference>
<comment type="subcellular location">
    <subcellularLocation>
        <location evidence="1">Cell membrane</location>
        <topology evidence="1">Multi-pass membrane protein</topology>
    </subcellularLocation>
</comment>
<sequence>MGTEKGRAETSVSEKSRRVPLWTKLRRRYEARRTLHRRVPWRGFTLSALNLIAIAFFVLDTPLGQAAKSLPPPLIGFAGNVTDIGKLAYILAAVTTVLISLFLMGRRLSGVRRRFRMAYLGQMTLYAALSVLVSSIVVHLLKYAIGRSRPLLFEEDGVLSVHPFSGDFLHESFPSGHSAHIGALFMALALLFPRFRLVFIGLGLWLGATRIILGVHFPSDVVAGLALGAWLAFAVSILFARFGLVFSVDRNGWPMPRLNRVV</sequence>
<dbReference type="Proteomes" id="UP000186143">
    <property type="component" value="Unassembled WGS sequence"/>
</dbReference>